<keyword evidence="1" id="KW-0472">Membrane</keyword>
<reference evidence="2 3" key="1">
    <citation type="journal article" date="2016" name="Nat. Commun.">
        <title>Thousands of microbial genomes shed light on interconnected biogeochemical processes in an aquifer system.</title>
        <authorList>
            <person name="Anantharaman K."/>
            <person name="Brown C.T."/>
            <person name="Hug L.A."/>
            <person name="Sharon I."/>
            <person name="Castelle C.J."/>
            <person name="Probst A.J."/>
            <person name="Thomas B.C."/>
            <person name="Singh A."/>
            <person name="Wilkins M.J."/>
            <person name="Karaoz U."/>
            <person name="Brodie E.L."/>
            <person name="Williams K.H."/>
            <person name="Hubbard S.S."/>
            <person name="Banfield J.F."/>
        </authorList>
    </citation>
    <scope>NUCLEOTIDE SEQUENCE [LARGE SCALE GENOMIC DNA]</scope>
</reference>
<organism evidence="2 3">
    <name type="scientific">Candidatus Uhrbacteria bacterium RIFCSPLOWO2_01_FULL_47_25</name>
    <dbReference type="NCBI Taxonomy" id="1802402"/>
    <lineage>
        <taxon>Bacteria</taxon>
        <taxon>Candidatus Uhriibacteriota</taxon>
    </lineage>
</organism>
<evidence type="ECO:0000313" key="2">
    <source>
        <dbReference type="EMBL" id="OGL80245.1"/>
    </source>
</evidence>
<evidence type="ECO:0000313" key="3">
    <source>
        <dbReference type="Proteomes" id="UP000176846"/>
    </source>
</evidence>
<evidence type="ECO:0000256" key="1">
    <source>
        <dbReference type="SAM" id="Phobius"/>
    </source>
</evidence>
<accession>A0A1F7UPS7</accession>
<dbReference type="InterPro" id="IPR007813">
    <property type="entry name" value="PilN"/>
</dbReference>
<dbReference type="Proteomes" id="UP000176846">
    <property type="component" value="Unassembled WGS sequence"/>
</dbReference>
<sequence length="181" mass="20763">MKNLNLIPPAFKDRLRLRRVYALLREMIMAIMLYTIFLGITLLIARLVLVNNFTRIVNETTLVTRENRAVEQQIANMNKQISAAQTIQKTVVPWAEFLVAFSKIVPEGVVINSMQLETDANERSTINGKASTREALLDFESKLVETPFIEKVNLPFKNKLDKTNAYFTITLSVRFEKVPLF</sequence>
<keyword evidence="1" id="KW-1133">Transmembrane helix</keyword>
<dbReference type="PANTHER" id="PTHR40278:SF1">
    <property type="entry name" value="DNA UTILIZATION PROTEIN HOFN"/>
    <property type="match status" value="1"/>
</dbReference>
<dbReference type="Pfam" id="PF05137">
    <property type="entry name" value="PilN"/>
    <property type="match status" value="1"/>
</dbReference>
<dbReference type="EMBL" id="MGEK01000039">
    <property type="protein sequence ID" value="OGL80245.1"/>
    <property type="molecule type" value="Genomic_DNA"/>
</dbReference>
<dbReference type="AlphaFoldDB" id="A0A1F7UPS7"/>
<comment type="caution">
    <text evidence="2">The sequence shown here is derived from an EMBL/GenBank/DDBJ whole genome shotgun (WGS) entry which is preliminary data.</text>
</comment>
<evidence type="ECO:0008006" key="4">
    <source>
        <dbReference type="Google" id="ProtNLM"/>
    </source>
</evidence>
<feature type="transmembrane region" description="Helical" evidence="1">
    <location>
        <begin position="21"/>
        <end position="49"/>
    </location>
</feature>
<keyword evidence="1" id="KW-0812">Transmembrane</keyword>
<dbReference type="PANTHER" id="PTHR40278">
    <property type="entry name" value="DNA UTILIZATION PROTEIN HOFN"/>
    <property type="match status" value="1"/>
</dbReference>
<proteinExistence type="predicted"/>
<dbReference type="InterPro" id="IPR052534">
    <property type="entry name" value="Extracell_DNA_Util/SecSys_Comp"/>
</dbReference>
<name>A0A1F7UPS7_9BACT</name>
<gene>
    <name evidence="2" type="ORF">A2936_02660</name>
</gene>
<protein>
    <recommendedName>
        <fullName evidence="4">Fimbrial assembly protein</fullName>
    </recommendedName>
</protein>